<dbReference type="GeneTree" id="ENSGT00550000075030"/>
<keyword evidence="9" id="KW-1185">Reference proteome</keyword>
<keyword evidence="4" id="KW-0677">Repeat</keyword>
<evidence type="ECO:0000256" key="6">
    <source>
        <dbReference type="ARBA" id="ARBA00023014"/>
    </source>
</evidence>
<dbReference type="AlphaFoldDB" id="A0A3Q2XKZ9"/>
<sequence length="323" mass="35603">MANFVEAKTRAEFEDFLAKGGSRLTVVHFQASWAPQCGQMNEVMAELAKEHAPATFVKLEAEAVPEVSEKYEIASVPTFVFFKGGVQVDRLDGAHAPELTKKVQSLVTSGGSEPERGPGDLNARLKKLINAAPCMLFMKGTAQEPRCGFSRQMVALLNERNIQFSTFDILSDEDVRQGLKTYSNWPTYPQLYANGELLGGLDIAKEMAESGELESACPKAVTLEHRLKEAINRSPVMLFMKGSKEAARCGFSRQILEILNGAGADYDTFDILQDEEVRQGLKTYSNWPTYPQLYVKGELVGGLDIVKELHESGELLTVLKGDS</sequence>
<dbReference type="PROSITE" id="PS51354">
    <property type="entry name" value="GLUTAREDOXIN_2"/>
    <property type="match status" value="2"/>
</dbReference>
<dbReference type="InterPro" id="IPR036249">
    <property type="entry name" value="Thioredoxin-like_sf"/>
</dbReference>
<dbReference type="FunFam" id="3.40.30.10:FF:000012">
    <property type="entry name" value="Monothiol glutaredoxin"/>
    <property type="match status" value="2"/>
</dbReference>
<reference evidence="8" key="2">
    <citation type="submission" date="2025-09" db="UniProtKB">
        <authorList>
            <consortium name="Ensembl"/>
        </authorList>
    </citation>
    <scope>IDENTIFICATION</scope>
</reference>
<dbReference type="Ensembl" id="ENSHCOT00000005590.1">
    <property type="protein sequence ID" value="ENSHCOP00000005310.1"/>
    <property type="gene ID" value="ENSHCOG00000006958.1"/>
</dbReference>
<dbReference type="OMA" id="WAEPCKT"/>
<dbReference type="Pfam" id="PF00085">
    <property type="entry name" value="Thioredoxin"/>
    <property type="match status" value="1"/>
</dbReference>
<dbReference type="GeneID" id="109521019"/>
<evidence type="ECO:0000256" key="1">
    <source>
        <dbReference type="ARBA" id="ARBA00004514"/>
    </source>
</evidence>
<dbReference type="GO" id="GO:0006879">
    <property type="term" value="P:intracellular iron ion homeostasis"/>
    <property type="evidence" value="ECO:0007669"/>
    <property type="project" value="TreeGrafter"/>
</dbReference>
<dbReference type="CTD" id="10539"/>
<accession>A0A3Q2XKZ9</accession>
<keyword evidence="3" id="KW-0479">Metal-binding</keyword>
<dbReference type="CDD" id="cd03028">
    <property type="entry name" value="GRX_PICOT_like"/>
    <property type="match status" value="2"/>
</dbReference>
<evidence type="ECO:0000259" key="7">
    <source>
        <dbReference type="PROSITE" id="PS51352"/>
    </source>
</evidence>
<dbReference type="Proteomes" id="UP000264820">
    <property type="component" value="Unplaced"/>
</dbReference>
<evidence type="ECO:0000256" key="4">
    <source>
        <dbReference type="ARBA" id="ARBA00022737"/>
    </source>
</evidence>
<dbReference type="InterPro" id="IPR013766">
    <property type="entry name" value="Thioredoxin_domain"/>
</dbReference>
<dbReference type="GO" id="GO:0046872">
    <property type="term" value="F:metal ion binding"/>
    <property type="evidence" value="ECO:0007669"/>
    <property type="project" value="UniProtKB-KW"/>
</dbReference>
<evidence type="ECO:0000256" key="5">
    <source>
        <dbReference type="ARBA" id="ARBA00023004"/>
    </source>
</evidence>
<dbReference type="Gene3D" id="3.40.30.10">
    <property type="entry name" value="Glutaredoxin"/>
    <property type="match status" value="3"/>
</dbReference>
<protein>
    <submittedName>
        <fullName evidence="8">Glutaredoxin 3</fullName>
    </submittedName>
</protein>
<dbReference type="KEGG" id="hcq:109521019"/>
<dbReference type="SUPFAM" id="SSF52833">
    <property type="entry name" value="Thioredoxin-like"/>
    <property type="match status" value="3"/>
</dbReference>
<dbReference type="CDD" id="cd02984">
    <property type="entry name" value="TRX_PICOT"/>
    <property type="match status" value="1"/>
</dbReference>
<dbReference type="GO" id="GO:0051536">
    <property type="term" value="F:iron-sulfur cluster binding"/>
    <property type="evidence" value="ECO:0007669"/>
    <property type="project" value="UniProtKB-KW"/>
</dbReference>
<dbReference type="PANTHER" id="PTHR10293:SF73">
    <property type="entry name" value="GLUTAREDOXIN-3"/>
    <property type="match status" value="1"/>
</dbReference>
<dbReference type="InterPro" id="IPR033658">
    <property type="entry name" value="GRX_PICOT-like"/>
</dbReference>
<evidence type="ECO:0000256" key="2">
    <source>
        <dbReference type="ARBA" id="ARBA00022490"/>
    </source>
</evidence>
<dbReference type="GO" id="GO:0005829">
    <property type="term" value="C:cytosol"/>
    <property type="evidence" value="ECO:0007669"/>
    <property type="project" value="UniProtKB-SubCell"/>
</dbReference>
<comment type="subcellular location">
    <subcellularLocation>
        <location evidence="1">Cytoplasm</location>
        <location evidence="1">Cytosol</location>
    </subcellularLocation>
</comment>
<dbReference type="Pfam" id="PF00462">
    <property type="entry name" value="Glutaredoxin"/>
    <property type="match status" value="2"/>
</dbReference>
<dbReference type="PANTHER" id="PTHR10293">
    <property type="entry name" value="GLUTAREDOXIN FAMILY MEMBER"/>
    <property type="match status" value="1"/>
</dbReference>
<evidence type="ECO:0000256" key="3">
    <source>
        <dbReference type="ARBA" id="ARBA00022723"/>
    </source>
</evidence>
<dbReference type="InterPro" id="IPR002109">
    <property type="entry name" value="Glutaredoxin"/>
</dbReference>
<proteinExistence type="predicted"/>
<feature type="domain" description="Thioredoxin" evidence="7">
    <location>
        <begin position="1"/>
        <end position="108"/>
    </location>
</feature>
<dbReference type="PROSITE" id="PS51352">
    <property type="entry name" value="THIOREDOXIN_2"/>
    <property type="match status" value="1"/>
</dbReference>
<evidence type="ECO:0000313" key="9">
    <source>
        <dbReference type="Proteomes" id="UP000264820"/>
    </source>
</evidence>
<dbReference type="InterPro" id="IPR004480">
    <property type="entry name" value="Monothiol_GRX-rel"/>
</dbReference>
<dbReference type="STRING" id="109280.ENSHCOP00000005310"/>
<dbReference type="RefSeq" id="XP_019734172.1">
    <property type="nucleotide sequence ID" value="XM_019878613.1"/>
</dbReference>
<dbReference type="GO" id="GO:0005634">
    <property type="term" value="C:nucleus"/>
    <property type="evidence" value="ECO:0007669"/>
    <property type="project" value="TreeGrafter"/>
</dbReference>
<organism evidence="8 9">
    <name type="scientific">Hippocampus comes</name>
    <name type="common">Tiger tail seahorse</name>
    <dbReference type="NCBI Taxonomy" id="109280"/>
    <lineage>
        <taxon>Eukaryota</taxon>
        <taxon>Metazoa</taxon>
        <taxon>Chordata</taxon>
        <taxon>Craniata</taxon>
        <taxon>Vertebrata</taxon>
        <taxon>Euteleostomi</taxon>
        <taxon>Actinopterygii</taxon>
        <taxon>Neopterygii</taxon>
        <taxon>Teleostei</taxon>
        <taxon>Neoteleostei</taxon>
        <taxon>Acanthomorphata</taxon>
        <taxon>Syngnathiaria</taxon>
        <taxon>Syngnathiformes</taxon>
        <taxon>Syngnathoidei</taxon>
        <taxon>Syngnathidae</taxon>
        <taxon>Hippocampus</taxon>
    </lineage>
</organism>
<dbReference type="OrthoDB" id="415696at2759"/>
<keyword evidence="5" id="KW-0408">Iron</keyword>
<name>A0A3Q2XKZ9_HIPCM</name>
<keyword evidence="2" id="KW-0963">Cytoplasm</keyword>
<evidence type="ECO:0000313" key="8">
    <source>
        <dbReference type="Ensembl" id="ENSHCOP00000005310.1"/>
    </source>
</evidence>
<reference evidence="8" key="1">
    <citation type="submission" date="2025-08" db="UniProtKB">
        <authorList>
            <consortium name="Ensembl"/>
        </authorList>
    </citation>
    <scope>IDENTIFICATION</scope>
</reference>
<dbReference type="NCBIfam" id="TIGR00365">
    <property type="entry name" value="Grx4 family monothiol glutaredoxin"/>
    <property type="match status" value="2"/>
</dbReference>
<keyword evidence="6" id="KW-0411">Iron-sulfur</keyword>
<dbReference type="FunFam" id="3.40.30.10:FF:000165">
    <property type="entry name" value="glutaredoxin-3 isoform X1"/>
    <property type="match status" value="1"/>
</dbReference>